<name>A0A8J3GSS6_9MICO</name>
<dbReference type="Proteomes" id="UP000617531">
    <property type="component" value="Unassembled WGS sequence"/>
</dbReference>
<dbReference type="InterPro" id="IPR021416">
    <property type="entry name" value="DUF3048_N"/>
</dbReference>
<dbReference type="InterPro" id="IPR023158">
    <property type="entry name" value="YerB-like_sf"/>
</dbReference>
<sequence length="360" mass="37552">MRQGRGGRGFAGRALSAVVLSSVALLSACAQAPMPTPTPSYSSTYLTPEPTALAPLTGETVPVGSLTAPSLAAKVDNHPDARPQFGLERTDLVFEELVEGGLTRYVAVWHSDVPAEIGPIRSIRPMDPDIISPLGGIVAYSGGQQRFVAMMRDTNVYNAIHGQADTADLMFRVDGRPGPHDVLVRAPELIARHLDLAAPAQQFSFAPDVASSSAVREGTPTESMALVFGSQSKPGWTWDAARGVWARSQSGAADLDGAGVPYSAVNVVIIRVPVTVSQSIPKTELIGSGEAWVSTGGMTIHATWSKGSRGEAIRLVDDTGTVIRLAPGNSWIELVPLAGSVAFTAPPPPPAPAPTESAAP</sequence>
<dbReference type="Pfam" id="PF17479">
    <property type="entry name" value="DUF3048_C"/>
    <property type="match status" value="1"/>
</dbReference>
<dbReference type="EMBL" id="BNAI01000007">
    <property type="protein sequence ID" value="GHF23871.1"/>
    <property type="molecule type" value="Genomic_DNA"/>
</dbReference>
<evidence type="ECO:0000313" key="5">
    <source>
        <dbReference type="Proteomes" id="UP000617531"/>
    </source>
</evidence>
<feature type="signal peptide" evidence="1">
    <location>
        <begin position="1"/>
        <end position="32"/>
    </location>
</feature>
<accession>A0A8J3GSS6</accession>
<dbReference type="PROSITE" id="PS51257">
    <property type="entry name" value="PROKAR_LIPOPROTEIN"/>
    <property type="match status" value="1"/>
</dbReference>
<proteinExistence type="predicted"/>
<feature type="chain" id="PRO_5038470775" description="DUF3048 domain-containing protein" evidence="1">
    <location>
        <begin position="33"/>
        <end position="360"/>
    </location>
</feature>
<reference evidence="4" key="1">
    <citation type="journal article" date="2014" name="Int. J. Syst. Evol. Microbiol.">
        <title>Complete genome sequence of Corynebacterium casei LMG S-19264T (=DSM 44701T), isolated from a smear-ripened cheese.</title>
        <authorList>
            <consortium name="US DOE Joint Genome Institute (JGI-PGF)"/>
            <person name="Walter F."/>
            <person name="Albersmeier A."/>
            <person name="Kalinowski J."/>
            <person name="Ruckert C."/>
        </authorList>
    </citation>
    <scope>NUCLEOTIDE SEQUENCE</scope>
    <source>
        <strain evidence="4">CGMCC 1.16548</strain>
    </source>
</reference>
<evidence type="ECO:0000259" key="3">
    <source>
        <dbReference type="Pfam" id="PF17479"/>
    </source>
</evidence>
<dbReference type="Pfam" id="PF11258">
    <property type="entry name" value="DUF3048"/>
    <property type="match status" value="1"/>
</dbReference>
<evidence type="ECO:0000313" key="4">
    <source>
        <dbReference type="EMBL" id="GHF23871.1"/>
    </source>
</evidence>
<dbReference type="Gene3D" id="3.50.90.10">
    <property type="entry name" value="YerB-like"/>
    <property type="match status" value="1"/>
</dbReference>
<feature type="domain" description="DUF3048" evidence="2">
    <location>
        <begin position="56"/>
        <end position="190"/>
    </location>
</feature>
<reference evidence="4" key="2">
    <citation type="submission" date="2020-09" db="EMBL/GenBank/DDBJ databases">
        <authorList>
            <person name="Sun Q."/>
            <person name="Zhou Y."/>
        </authorList>
    </citation>
    <scope>NUCLEOTIDE SEQUENCE</scope>
    <source>
        <strain evidence="4">CGMCC 1.16548</strain>
    </source>
</reference>
<evidence type="ECO:0000259" key="2">
    <source>
        <dbReference type="Pfam" id="PF11258"/>
    </source>
</evidence>
<gene>
    <name evidence="4" type="ORF">GCM10011600_26290</name>
</gene>
<feature type="domain" description="DUF3048" evidence="3">
    <location>
        <begin position="226"/>
        <end position="332"/>
    </location>
</feature>
<protein>
    <recommendedName>
        <fullName evidence="6">DUF3048 domain-containing protein</fullName>
    </recommendedName>
</protein>
<keyword evidence="1" id="KW-0732">Signal</keyword>
<dbReference type="InterPro" id="IPR035328">
    <property type="entry name" value="DUF3048_C"/>
</dbReference>
<dbReference type="SUPFAM" id="SSF159774">
    <property type="entry name" value="YerB-like"/>
    <property type="match status" value="1"/>
</dbReference>
<evidence type="ECO:0000256" key="1">
    <source>
        <dbReference type="SAM" id="SignalP"/>
    </source>
</evidence>
<evidence type="ECO:0008006" key="6">
    <source>
        <dbReference type="Google" id="ProtNLM"/>
    </source>
</evidence>
<comment type="caution">
    <text evidence="4">The sequence shown here is derived from an EMBL/GenBank/DDBJ whole genome shotgun (WGS) entry which is preliminary data.</text>
</comment>
<dbReference type="AlphaFoldDB" id="A0A8J3GSS6"/>
<organism evidence="4 5">
    <name type="scientific">Pseudolysinimonas yzui</name>
    <dbReference type="NCBI Taxonomy" id="2708254"/>
    <lineage>
        <taxon>Bacteria</taxon>
        <taxon>Bacillati</taxon>
        <taxon>Actinomycetota</taxon>
        <taxon>Actinomycetes</taxon>
        <taxon>Micrococcales</taxon>
        <taxon>Microbacteriaceae</taxon>
        <taxon>Pseudolysinimonas</taxon>
    </lineage>
</organism>
<keyword evidence="5" id="KW-1185">Reference proteome</keyword>
<dbReference type="RefSeq" id="WP_191283990.1">
    <property type="nucleotide sequence ID" value="NZ_BNAI01000007.1"/>
</dbReference>